<sequence>MPNILQRLVLCNNFHERFFFSGTRFQESCGTHPISFLLFPLSKDRWQGSGSSTCAIKSRRHGRPGLLSRVATSALASGEQARSSACPSLRPLCGLRARAYGRRAGVEGRRCGRPLSTADLHPSRLESNRRLLWC</sequence>
<name>A0A8J5V4B7_ZIZPA</name>
<dbReference type="EMBL" id="JAAALK010000287">
    <property type="protein sequence ID" value="KAG8058651.1"/>
    <property type="molecule type" value="Genomic_DNA"/>
</dbReference>
<evidence type="ECO:0000313" key="1">
    <source>
        <dbReference type="EMBL" id="KAG8058652.1"/>
    </source>
</evidence>
<dbReference type="EMBL" id="JAAALK010000287">
    <property type="protein sequence ID" value="KAG8058652.1"/>
    <property type="molecule type" value="Genomic_DNA"/>
</dbReference>
<protein>
    <submittedName>
        <fullName evidence="1">Uncharacterized protein</fullName>
    </submittedName>
</protein>
<accession>A0A8J5V4B7</accession>
<dbReference type="Proteomes" id="UP000729402">
    <property type="component" value="Unassembled WGS sequence"/>
</dbReference>
<comment type="caution">
    <text evidence="1">The sequence shown here is derived from an EMBL/GenBank/DDBJ whole genome shotgun (WGS) entry which is preliminary data.</text>
</comment>
<evidence type="ECO:0000313" key="2">
    <source>
        <dbReference type="Proteomes" id="UP000729402"/>
    </source>
</evidence>
<reference evidence="1" key="1">
    <citation type="journal article" date="2021" name="bioRxiv">
        <title>Whole Genome Assembly and Annotation of Northern Wild Rice, Zizania palustris L., Supports a Whole Genome Duplication in the Zizania Genus.</title>
        <authorList>
            <person name="Haas M."/>
            <person name="Kono T."/>
            <person name="Macchietto M."/>
            <person name="Millas R."/>
            <person name="McGilp L."/>
            <person name="Shao M."/>
            <person name="Duquette J."/>
            <person name="Hirsch C.N."/>
            <person name="Kimball J."/>
        </authorList>
    </citation>
    <scope>NUCLEOTIDE SEQUENCE</scope>
    <source>
        <tissue evidence="1">Fresh leaf tissue</tissue>
    </source>
</reference>
<keyword evidence="2" id="KW-1185">Reference proteome</keyword>
<dbReference type="EMBL" id="JAAALK010000287">
    <property type="protein sequence ID" value="KAG8058653.1"/>
    <property type="molecule type" value="Genomic_DNA"/>
</dbReference>
<gene>
    <name evidence="1" type="ORF">GUJ93_ZPchr0002g26599</name>
</gene>
<proteinExistence type="predicted"/>
<reference evidence="1" key="2">
    <citation type="submission" date="2021-02" db="EMBL/GenBank/DDBJ databases">
        <authorList>
            <person name="Kimball J.A."/>
            <person name="Haas M.W."/>
            <person name="Macchietto M."/>
            <person name="Kono T."/>
            <person name="Duquette J."/>
            <person name="Shao M."/>
        </authorList>
    </citation>
    <scope>NUCLEOTIDE SEQUENCE</scope>
    <source>
        <tissue evidence="1">Fresh leaf tissue</tissue>
    </source>
</reference>
<organism evidence="1 2">
    <name type="scientific">Zizania palustris</name>
    <name type="common">Northern wild rice</name>
    <dbReference type="NCBI Taxonomy" id="103762"/>
    <lineage>
        <taxon>Eukaryota</taxon>
        <taxon>Viridiplantae</taxon>
        <taxon>Streptophyta</taxon>
        <taxon>Embryophyta</taxon>
        <taxon>Tracheophyta</taxon>
        <taxon>Spermatophyta</taxon>
        <taxon>Magnoliopsida</taxon>
        <taxon>Liliopsida</taxon>
        <taxon>Poales</taxon>
        <taxon>Poaceae</taxon>
        <taxon>BOP clade</taxon>
        <taxon>Oryzoideae</taxon>
        <taxon>Oryzeae</taxon>
        <taxon>Zizaniinae</taxon>
        <taxon>Zizania</taxon>
    </lineage>
</organism>
<dbReference type="AlphaFoldDB" id="A0A8J5V4B7"/>